<comment type="caution">
    <text evidence="1">The sequence shown here is derived from an EMBL/GenBank/DDBJ whole genome shotgun (WGS) entry which is preliminary data.</text>
</comment>
<proteinExistence type="predicted"/>
<evidence type="ECO:0000313" key="1">
    <source>
        <dbReference type="EMBL" id="GBM83070.1"/>
    </source>
</evidence>
<dbReference type="AlphaFoldDB" id="A0A4Y2IZI4"/>
<dbReference type="Proteomes" id="UP000499080">
    <property type="component" value="Unassembled WGS sequence"/>
</dbReference>
<protein>
    <submittedName>
        <fullName evidence="1">Uncharacterized protein</fullName>
    </submittedName>
</protein>
<reference evidence="1 2" key="1">
    <citation type="journal article" date="2019" name="Sci. Rep.">
        <title>Orb-weaving spider Araneus ventricosus genome elucidates the spidroin gene catalogue.</title>
        <authorList>
            <person name="Kono N."/>
            <person name="Nakamura H."/>
            <person name="Ohtoshi R."/>
            <person name="Moran D.A.P."/>
            <person name="Shinohara A."/>
            <person name="Yoshida Y."/>
            <person name="Fujiwara M."/>
            <person name="Mori M."/>
            <person name="Tomita M."/>
            <person name="Arakawa K."/>
        </authorList>
    </citation>
    <scope>NUCLEOTIDE SEQUENCE [LARGE SCALE GENOMIC DNA]</scope>
</reference>
<accession>A0A4Y2IZI4</accession>
<name>A0A4Y2IZI4_ARAVE</name>
<organism evidence="1 2">
    <name type="scientific">Araneus ventricosus</name>
    <name type="common">Orbweaver spider</name>
    <name type="synonym">Epeira ventricosa</name>
    <dbReference type="NCBI Taxonomy" id="182803"/>
    <lineage>
        <taxon>Eukaryota</taxon>
        <taxon>Metazoa</taxon>
        <taxon>Ecdysozoa</taxon>
        <taxon>Arthropoda</taxon>
        <taxon>Chelicerata</taxon>
        <taxon>Arachnida</taxon>
        <taxon>Araneae</taxon>
        <taxon>Araneomorphae</taxon>
        <taxon>Entelegynae</taxon>
        <taxon>Araneoidea</taxon>
        <taxon>Araneidae</taxon>
        <taxon>Araneus</taxon>
    </lineage>
</organism>
<keyword evidence="2" id="KW-1185">Reference proteome</keyword>
<sequence length="117" mass="12800">MSKVQDNPQISAPQIAADIKADYNIEVTPETERNAITKAGFNGRAVLASCRLACGSIEPGMPQRLGRRREKVLSLTKGMENKNYKNRDPDIRAGDLASDGLDSSQLREAIIKVAIIF</sequence>
<dbReference type="EMBL" id="BGPR01003055">
    <property type="protein sequence ID" value="GBM83070.1"/>
    <property type="molecule type" value="Genomic_DNA"/>
</dbReference>
<evidence type="ECO:0000313" key="2">
    <source>
        <dbReference type="Proteomes" id="UP000499080"/>
    </source>
</evidence>
<gene>
    <name evidence="1" type="ORF">AVEN_38060_1</name>
</gene>